<dbReference type="SMART" id="SM01301">
    <property type="entry name" value="PTPlike_phytase"/>
    <property type="match status" value="2"/>
</dbReference>
<evidence type="ECO:0000256" key="1">
    <source>
        <dbReference type="SAM" id="MobiDB-lite"/>
    </source>
</evidence>
<reference evidence="3" key="1">
    <citation type="submission" date="2022-08" db="UniProtKB">
        <authorList>
            <consortium name="EnsemblMetazoa"/>
        </authorList>
    </citation>
    <scope>IDENTIFICATION</scope>
    <source>
        <strain evidence="3">05x7-T-G4-1.051#20</strain>
    </source>
</reference>
<keyword evidence="2" id="KW-0812">Transmembrane</keyword>
<name>A0A8W8KFL5_MAGGI</name>
<evidence type="ECO:0000313" key="3">
    <source>
        <dbReference type="EnsemblMetazoa" id="G2295.1:cds"/>
    </source>
</evidence>
<dbReference type="SUPFAM" id="SSF52799">
    <property type="entry name" value="(Phosphotyrosine protein) phosphatases II"/>
    <property type="match status" value="2"/>
</dbReference>
<keyword evidence="4" id="KW-1185">Reference proteome</keyword>
<dbReference type="Pfam" id="PF14566">
    <property type="entry name" value="PTPlike_phytase"/>
    <property type="match status" value="2"/>
</dbReference>
<dbReference type="InterPro" id="IPR050561">
    <property type="entry name" value="PTP"/>
</dbReference>
<dbReference type="PANTHER" id="PTHR23339">
    <property type="entry name" value="TYROSINE SPECIFIC PROTEIN PHOSPHATASE AND DUAL SPECIFICITY PROTEIN PHOSPHATASE"/>
    <property type="match status" value="1"/>
</dbReference>
<keyword evidence="2" id="KW-1133">Transmembrane helix</keyword>
<feature type="compositionally biased region" description="Low complexity" evidence="1">
    <location>
        <begin position="1"/>
        <end position="10"/>
    </location>
</feature>
<keyword evidence="2" id="KW-0472">Membrane</keyword>
<protein>
    <recommendedName>
        <fullName evidence="5">Paladin</fullName>
    </recommendedName>
</protein>
<dbReference type="AlphaFoldDB" id="A0A8W8KFL5"/>
<feature type="transmembrane region" description="Helical" evidence="2">
    <location>
        <begin position="918"/>
        <end position="944"/>
    </location>
</feature>
<evidence type="ECO:0008006" key="5">
    <source>
        <dbReference type="Google" id="ProtNLM"/>
    </source>
</evidence>
<evidence type="ECO:0000256" key="2">
    <source>
        <dbReference type="SAM" id="Phobius"/>
    </source>
</evidence>
<dbReference type="Gene3D" id="3.90.190.10">
    <property type="entry name" value="Protein tyrosine phosphatase superfamily"/>
    <property type="match status" value="2"/>
</dbReference>
<evidence type="ECO:0000313" key="4">
    <source>
        <dbReference type="Proteomes" id="UP000005408"/>
    </source>
</evidence>
<sequence length="982" mass="112717">MGSGSSTLTPPSSPEPDSPILSHRAISPEKQKSRNFVRACNDVAPIIIKDCKEEFQHVSDFKDPIVYGYIAENMPRHPLVKGKYFLVRDASEKSDIKKSYSQFKAPNFHQAAKGFPVYGAGQPTEKGLIYLIDHLVDEGHTEILLFNLREEPVLFVENASDMLPYSIREKENLKKLVNLGRSSWEADEAEARIRKEVIDLATMKEENKFYFYRDLENLQREPHEIHVQFEDHLLVSEEVYSRHILCSHCVRYRRLCFPLESAPSDVDVDSFIDVYKECPCAFDRTHGSSMAMLFTCHVGYGRTTLGMVMGSLVLAHHNGFNSIVSKSQRKSSGEEDACTAVHRLLSLIPDGQNIKHQVDAVIDLCGELYHLHGEISAAKHLLEGTTFDQKVDGKNAQEMLYKRCCHFLQRYLFLICFNSYLTEQFSQRFLKPFSKWKRQHPEIVRLLHNVHHPNFHAPMDLILTDRQFMVADVYIGLDVMSSQMDVRVPNFRKLNLKGFSVYGMAQPARDGVTKISNYLLSKKQGHSFVVLVNLRNDVAVECDGKTYSVRDSTLLDEPVIHPGLSKEELEEKEETLTKIIKTNKILTYNELSAEPVEQEFSSVLTPSELADTQKLQTLDMQYYRVPLQYDTTPTEQDFDDLMTVIRKHGFSEEYERNKTAIVYYCRTGKSRTTLALAVTGLVMCHLRGFPKGSNIGEQERVSCPNAQYTKGDFMIVQKLVRILPNGQQVKREVDFVLDECFETMSPMHFHIREVIFVTYNKIIKAKSEAEKQQLRRQSLDALERYIYLILFNMYLRYDKKIKWQRSFSQWMREVAVNAGVFELLDNLAFYDFEKVPTLFKTMNERWNSCTKTCGESQCGMDSFCGEDGRCLYCYDEICKSTPIKYGCEISCAKRFPDKVYYSHAKKGHTQGMFDYETVLTLLIVSFGVNMGFVLVTAGLVCFLCRKRLLAIVRRGKKKSTPLVMNNSNLESQTVALVVTGRS</sequence>
<dbReference type="InterPro" id="IPR029021">
    <property type="entry name" value="Prot-tyrosine_phosphatase-like"/>
</dbReference>
<proteinExistence type="predicted"/>
<dbReference type="Proteomes" id="UP000005408">
    <property type="component" value="Unassembled WGS sequence"/>
</dbReference>
<feature type="region of interest" description="Disordered" evidence="1">
    <location>
        <begin position="1"/>
        <end position="22"/>
    </location>
</feature>
<dbReference type="EnsemblMetazoa" id="G2295.1">
    <property type="protein sequence ID" value="G2295.1:cds"/>
    <property type="gene ID" value="G2295"/>
</dbReference>
<organism evidence="3 4">
    <name type="scientific">Magallana gigas</name>
    <name type="common">Pacific oyster</name>
    <name type="synonym">Crassostrea gigas</name>
    <dbReference type="NCBI Taxonomy" id="29159"/>
    <lineage>
        <taxon>Eukaryota</taxon>
        <taxon>Metazoa</taxon>
        <taxon>Spiralia</taxon>
        <taxon>Lophotrochozoa</taxon>
        <taxon>Mollusca</taxon>
        <taxon>Bivalvia</taxon>
        <taxon>Autobranchia</taxon>
        <taxon>Pteriomorphia</taxon>
        <taxon>Ostreida</taxon>
        <taxon>Ostreoidea</taxon>
        <taxon>Ostreidae</taxon>
        <taxon>Magallana</taxon>
    </lineage>
</organism>
<accession>A0A8W8KFL5</accession>